<gene>
    <name evidence="1" type="ORF">Ddye_023242</name>
</gene>
<evidence type="ECO:0000313" key="1">
    <source>
        <dbReference type="EMBL" id="KAK2641479.1"/>
    </source>
</evidence>
<organism evidence="1 2">
    <name type="scientific">Dipteronia dyeriana</name>
    <dbReference type="NCBI Taxonomy" id="168575"/>
    <lineage>
        <taxon>Eukaryota</taxon>
        <taxon>Viridiplantae</taxon>
        <taxon>Streptophyta</taxon>
        <taxon>Embryophyta</taxon>
        <taxon>Tracheophyta</taxon>
        <taxon>Spermatophyta</taxon>
        <taxon>Magnoliopsida</taxon>
        <taxon>eudicotyledons</taxon>
        <taxon>Gunneridae</taxon>
        <taxon>Pentapetalae</taxon>
        <taxon>rosids</taxon>
        <taxon>malvids</taxon>
        <taxon>Sapindales</taxon>
        <taxon>Sapindaceae</taxon>
        <taxon>Hippocastanoideae</taxon>
        <taxon>Acereae</taxon>
        <taxon>Dipteronia</taxon>
    </lineage>
</organism>
<protein>
    <recommendedName>
        <fullName evidence="3">Reverse transcriptase</fullName>
    </recommendedName>
</protein>
<name>A0AAD9TTJ5_9ROSI</name>
<keyword evidence="2" id="KW-1185">Reference proteome</keyword>
<reference evidence="1" key="1">
    <citation type="journal article" date="2023" name="Plant J.">
        <title>Genome sequences and population genomics provide insights into the demographic history, inbreeding, and mutation load of two 'living fossil' tree species of Dipteronia.</title>
        <authorList>
            <person name="Feng Y."/>
            <person name="Comes H.P."/>
            <person name="Chen J."/>
            <person name="Zhu S."/>
            <person name="Lu R."/>
            <person name="Zhang X."/>
            <person name="Li P."/>
            <person name="Qiu J."/>
            <person name="Olsen K.M."/>
            <person name="Qiu Y."/>
        </authorList>
    </citation>
    <scope>NUCLEOTIDE SEQUENCE</scope>
    <source>
        <strain evidence="1">KIB01</strain>
    </source>
</reference>
<sequence>MATSVIQDGSWDHIERRAGNRINGLFNSNGTWQTSHSGLSGVVVDYFSEIFRSNPRAEGNMHRVLNKVKPRLSPCNSCLLDRPVIAKKVRCAVFAITPTKAPGPDGLIVSHLFFTDDSLLFSRASDRDCSTIRSLLDDYSAASGQVINFEKFTVCFSNSAVWSNGHRLANIIGVKHVQCHERRQRNPSKGYDPVNPNLYYESVQEPFDNIAMEDNMDAVQWALDFVEEWRSSCQVDRHPSITTDTATCYWDRLIGLGCFIRNKFGTVKVTAINKLRAMVSPFVVVAIVVRQGIQLAISYGLTPFHIETDSL</sequence>
<comment type="caution">
    <text evidence="1">The sequence shown here is derived from an EMBL/GenBank/DDBJ whole genome shotgun (WGS) entry which is preliminary data.</text>
</comment>
<evidence type="ECO:0008006" key="3">
    <source>
        <dbReference type="Google" id="ProtNLM"/>
    </source>
</evidence>
<accession>A0AAD9TTJ5</accession>
<evidence type="ECO:0000313" key="2">
    <source>
        <dbReference type="Proteomes" id="UP001280121"/>
    </source>
</evidence>
<proteinExistence type="predicted"/>
<dbReference type="AlphaFoldDB" id="A0AAD9TTJ5"/>
<dbReference type="Proteomes" id="UP001280121">
    <property type="component" value="Unassembled WGS sequence"/>
</dbReference>
<dbReference type="EMBL" id="JANJYI010000007">
    <property type="protein sequence ID" value="KAK2641479.1"/>
    <property type="molecule type" value="Genomic_DNA"/>
</dbReference>